<dbReference type="GO" id="GO:0016020">
    <property type="term" value="C:membrane"/>
    <property type="evidence" value="ECO:0007669"/>
    <property type="project" value="InterPro"/>
</dbReference>
<accession>A0A5N5T1C2</accession>
<dbReference type="GO" id="GO:0006811">
    <property type="term" value="P:monoatomic ion transport"/>
    <property type="evidence" value="ECO:0007669"/>
    <property type="project" value="InterPro"/>
</dbReference>
<organism evidence="2 3">
    <name type="scientific">Armadillidium nasatum</name>
    <dbReference type="NCBI Taxonomy" id="96803"/>
    <lineage>
        <taxon>Eukaryota</taxon>
        <taxon>Metazoa</taxon>
        <taxon>Ecdysozoa</taxon>
        <taxon>Arthropoda</taxon>
        <taxon>Crustacea</taxon>
        <taxon>Multicrustacea</taxon>
        <taxon>Malacostraca</taxon>
        <taxon>Eumalacostraca</taxon>
        <taxon>Peracarida</taxon>
        <taxon>Isopoda</taxon>
        <taxon>Oniscidea</taxon>
        <taxon>Crinocheta</taxon>
        <taxon>Armadillidiidae</taxon>
        <taxon>Armadillidium</taxon>
    </lineage>
</organism>
<dbReference type="EMBL" id="SEYY01015953">
    <property type="protein sequence ID" value="KAB7499948.1"/>
    <property type="molecule type" value="Genomic_DNA"/>
</dbReference>
<keyword evidence="1" id="KW-0812">Transmembrane</keyword>
<proteinExistence type="predicted"/>
<sequence length="71" mass="8062">ECEEWKFVAMVLDRFFLYLFLGLTISGLWIILRAPSVYDSRPAIDALLSEIAISLTPPTVSISRSPVQYNK</sequence>
<dbReference type="AlphaFoldDB" id="A0A5N5T1C2"/>
<feature type="transmembrane region" description="Helical" evidence="1">
    <location>
        <begin position="15"/>
        <end position="32"/>
    </location>
</feature>
<gene>
    <name evidence="2" type="ORF">Anas_01954</name>
</gene>
<comment type="caution">
    <text evidence="2">The sequence shown here is derived from an EMBL/GenBank/DDBJ whole genome shotgun (WGS) entry which is preliminary data.</text>
</comment>
<evidence type="ECO:0000313" key="2">
    <source>
        <dbReference type="EMBL" id="KAB7499948.1"/>
    </source>
</evidence>
<evidence type="ECO:0000313" key="3">
    <source>
        <dbReference type="Proteomes" id="UP000326759"/>
    </source>
</evidence>
<protein>
    <submittedName>
        <fullName evidence="2">Acetylcholine receptor subunit beta-like 2</fullName>
    </submittedName>
</protein>
<keyword evidence="1" id="KW-0472">Membrane</keyword>
<dbReference type="OrthoDB" id="5975154at2759"/>
<dbReference type="InterPro" id="IPR036719">
    <property type="entry name" value="Neuro-gated_channel_TM_sf"/>
</dbReference>
<dbReference type="Gene3D" id="1.20.58.390">
    <property type="entry name" value="Neurotransmitter-gated ion-channel transmembrane domain"/>
    <property type="match status" value="1"/>
</dbReference>
<name>A0A5N5T1C2_9CRUS</name>
<keyword evidence="1" id="KW-1133">Transmembrane helix</keyword>
<keyword evidence="3" id="KW-1185">Reference proteome</keyword>
<evidence type="ECO:0000256" key="1">
    <source>
        <dbReference type="SAM" id="Phobius"/>
    </source>
</evidence>
<reference evidence="2 3" key="1">
    <citation type="journal article" date="2019" name="PLoS Biol.">
        <title>Sex chromosomes control vertical transmission of feminizing Wolbachia symbionts in an isopod.</title>
        <authorList>
            <person name="Becking T."/>
            <person name="Chebbi M.A."/>
            <person name="Giraud I."/>
            <person name="Moumen B."/>
            <person name="Laverre T."/>
            <person name="Caubet Y."/>
            <person name="Peccoud J."/>
            <person name="Gilbert C."/>
            <person name="Cordaux R."/>
        </authorList>
    </citation>
    <scope>NUCLEOTIDE SEQUENCE [LARGE SCALE GENOMIC DNA]</scope>
    <source>
        <strain evidence="2">ANa2</strain>
        <tissue evidence="2">Whole body excluding digestive tract and cuticle</tissue>
    </source>
</reference>
<dbReference type="SUPFAM" id="SSF90112">
    <property type="entry name" value="Neurotransmitter-gated ion-channel transmembrane pore"/>
    <property type="match status" value="1"/>
</dbReference>
<dbReference type="InterPro" id="IPR038050">
    <property type="entry name" value="Neuro_actylchol_rec"/>
</dbReference>
<feature type="non-terminal residue" evidence="2">
    <location>
        <position position="1"/>
    </location>
</feature>
<keyword evidence="2" id="KW-0675">Receptor</keyword>
<dbReference type="Proteomes" id="UP000326759">
    <property type="component" value="Unassembled WGS sequence"/>
</dbReference>